<proteinExistence type="predicted"/>
<reference evidence="3" key="2">
    <citation type="submission" date="2015-01" db="EMBL/GenBank/DDBJ databases">
        <title>Evolutionary Origins and Diversification of the Mycorrhizal Mutualists.</title>
        <authorList>
            <consortium name="DOE Joint Genome Institute"/>
            <consortium name="Mycorrhizal Genomics Consortium"/>
            <person name="Kohler A."/>
            <person name="Kuo A."/>
            <person name="Nagy L.G."/>
            <person name="Floudas D."/>
            <person name="Copeland A."/>
            <person name="Barry K.W."/>
            <person name="Cichocki N."/>
            <person name="Veneault-Fourrey C."/>
            <person name="LaButti K."/>
            <person name="Lindquist E.A."/>
            <person name="Lipzen A."/>
            <person name="Lundell T."/>
            <person name="Morin E."/>
            <person name="Murat C."/>
            <person name="Riley R."/>
            <person name="Ohm R."/>
            <person name="Sun H."/>
            <person name="Tunlid A."/>
            <person name="Henrissat B."/>
            <person name="Grigoriev I.V."/>
            <person name="Hibbett D.S."/>
            <person name="Martin F."/>
        </authorList>
    </citation>
    <scope>NUCLEOTIDE SEQUENCE [LARGE SCALE GENOMIC DNA]</scope>
    <source>
        <strain evidence="3">Foug A</strain>
    </source>
</reference>
<organism evidence="2 3">
    <name type="scientific">Scleroderma citrinum Foug A</name>
    <dbReference type="NCBI Taxonomy" id="1036808"/>
    <lineage>
        <taxon>Eukaryota</taxon>
        <taxon>Fungi</taxon>
        <taxon>Dikarya</taxon>
        <taxon>Basidiomycota</taxon>
        <taxon>Agaricomycotina</taxon>
        <taxon>Agaricomycetes</taxon>
        <taxon>Agaricomycetidae</taxon>
        <taxon>Boletales</taxon>
        <taxon>Sclerodermatineae</taxon>
        <taxon>Sclerodermataceae</taxon>
        <taxon>Scleroderma</taxon>
    </lineage>
</organism>
<sequence>MHRLKIPRDAWNASQFMSLSPIYFASQRELSAKLTTYKQRPRNKNRREDENPQDNSSANRGYIMTGTKTIHYRAYFEQQRTLYHLLSRRIAPEKFALSSPPWLGAVRVISIVFVEWAVDKRPRAQRLDDPRLIEVGYTDALFPNFFDTLAGTTLHLKLKKKVMVKNPQSKDPHHSTTEEIGEDKLPERLRTVFNHDVHKSGVPLILLCHDEEMTLSILGRSGIDTSSFESGLDTLLPLSGFGPSSSRIQRRSRSRSPQRGSHRTDPRRDYSHPVKSEDGNIRSRTYHGPHSAAYVVDIQKLANALMQVTVPRTVPEIAALLRIQTDTRMCGGDDSLLQLRMWISMAESAAIDEQRSIRAARQAPCAELLPGPSKPKVDVNNDEDDLDPNDLDAGDPNDLPGAQLPTVARAIDDFSDDDF</sequence>
<feature type="compositionally biased region" description="Basic and acidic residues" evidence="1">
    <location>
        <begin position="262"/>
        <end position="281"/>
    </location>
</feature>
<dbReference type="HOGENOM" id="CLU_040086_0_0_1"/>
<dbReference type="Proteomes" id="UP000053989">
    <property type="component" value="Unassembled WGS sequence"/>
</dbReference>
<evidence type="ECO:0000313" key="3">
    <source>
        <dbReference type="Proteomes" id="UP000053989"/>
    </source>
</evidence>
<evidence type="ECO:0000256" key="1">
    <source>
        <dbReference type="SAM" id="MobiDB-lite"/>
    </source>
</evidence>
<keyword evidence="3" id="KW-1185">Reference proteome</keyword>
<dbReference type="STRING" id="1036808.A0A0C3DPS4"/>
<name>A0A0C3DPS4_9AGAM</name>
<dbReference type="EMBL" id="KN822092">
    <property type="protein sequence ID" value="KIM58031.1"/>
    <property type="molecule type" value="Genomic_DNA"/>
</dbReference>
<dbReference type="OrthoDB" id="3235609at2759"/>
<feature type="compositionally biased region" description="Acidic residues" evidence="1">
    <location>
        <begin position="380"/>
        <end position="395"/>
    </location>
</feature>
<reference evidence="2 3" key="1">
    <citation type="submission" date="2014-04" db="EMBL/GenBank/DDBJ databases">
        <authorList>
            <consortium name="DOE Joint Genome Institute"/>
            <person name="Kuo A."/>
            <person name="Kohler A."/>
            <person name="Nagy L.G."/>
            <person name="Floudas D."/>
            <person name="Copeland A."/>
            <person name="Barry K.W."/>
            <person name="Cichocki N."/>
            <person name="Veneault-Fourrey C."/>
            <person name="LaButti K."/>
            <person name="Lindquist E.A."/>
            <person name="Lipzen A."/>
            <person name="Lundell T."/>
            <person name="Morin E."/>
            <person name="Murat C."/>
            <person name="Sun H."/>
            <person name="Tunlid A."/>
            <person name="Henrissat B."/>
            <person name="Grigoriev I.V."/>
            <person name="Hibbett D.S."/>
            <person name="Martin F."/>
            <person name="Nordberg H.P."/>
            <person name="Cantor M.N."/>
            <person name="Hua S.X."/>
        </authorList>
    </citation>
    <scope>NUCLEOTIDE SEQUENCE [LARGE SCALE GENOMIC DNA]</scope>
    <source>
        <strain evidence="2 3">Foug A</strain>
    </source>
</reference>
<feature type="region of interest" description="Disordered" evidence="1">
    <location>
        <begin position="239"/>
        <end position="286"/>
    </location>
</feature>
<dbReference type="AlphaFoldDB" id="A0A0C3DPS4"/>
<accession>A0A0C3DPS4</accession>
<feature type="region of interest" description="Disordered" evidence="1">
    <location>
        <begin position="367"/>
        <end position="419"/>
    </location>
</feature>
<gene>
    <name evidence="2" type="ORF">SCLCIDRAFT_1218962</name>
</gene>
<protein>
    <submittedName>
        <fullName evidence="2">Uncharacterized protein</fullName>
    </submittedName>
</protein>
<feature type="region of interest" description="Disordered" evidence="1">
    <location>
        <begin position="36"/>
        <end position="61"/>
    </location>
</feature>
<evidence type="ECO:0000313" key="2">
    <source>
        <dbReference type="EMBL" id="KIM58031.1"/>
    </source>
</evidence>
<dbReference type="InParanoid" id="A0A0C3DPS4"/>